<comment type="pathway">
    <text evidence="3">Amino-sugar metabolism; N-acetylneuraminate metabolism.</text>
</comment>
<feature type="non-terminal residue" evidence="11">
    <location>
        <position position="394"/>
    </location>
</feature>
<evidence type="ECO:0000256" key="3">
    <source>
        <dbReference type="ARBA" id="ARBA00005141"/>
    </source>
</evidence>
<comment type="subunit">
    <text evidence="6">Homotetramer.</text>
</comment>
<sequence length="394" mass="42030">MSTNHTRDVLVVIPARGGSKGIPFKNLAPVAGRSLLGRAIDAALAAPLVTSVVVSTDHPDIRAEALRCGAEAVARPADLSGDTATSESAVLHALGTRSVQPAVTVLMQCTSPFIDPADLNEAVRAVLDSEADVAFSVAQNHNFLWTISDGEVAAVGHSADFRPRRQDRDPQYRETGAFYAMRTEGFLARRHRFFGRLRLQTVPEAHAVEIDSPEDLALVRAMAPEPQPAGIDVDALVMDFDGVHTDDHAFVNAEGEEFVRVDRGDGMGVARLRKAGVPQLIISTETNQVVTARARKLGIDVVQDVADKAATINAWMRACRLDPARVAFVGNDVNDLPAMGAVGWPVAVADARPEVRAAARVVLEHNGGQGAVREICERILSARPAGPAGNVYTE</sequence>
<dbReference type="PANTHER" id="PTHR21485:SF3">
    <property type="entry name" value="N-ACYLNEURAMINATE CYTIDYLYLTRANSFERASE"/>
    <property type="match status" value="1"/>
</dbReference>
<evidence type="ECO:0000313" key="11">
    <source>
        <dbReference type="EMBL" id="MCG2621796.1"/>
    </source>
</evidence>
<dbReference type="InterPro" id="IPR003329">
    <property type="entry name" value="Cytidylyl_trans"/>
</dbReference>
<dbReference type="InterPro" id="IPR010023">
    <property type="entry name" value="KdsC_fam"/>
</dbReference>
<evidence type="ECO:0000256" key="7">
    <source>
        <dbReference type="ARBA" id="ARBA00012491"/>
    </source>
</evidence>
<dbReference type="InterPro" id="IPR029044">
    <property type="entry name" value="Nucleotide-diphossugar_trans"/>
</dbReference>
<keyword evidence="8" id="KW-0479">Metal-binding</keyword>
<dbReference type="SFLD" id="SFLDG01138">
    <property type="entry name" value="C1.6.2:_Deoxy-d-mannose-octulo"/>
    <property type="match status" value="1"/>
</dbReference>
<keyword evidence="11" id="KW-0808">Transferase</keyword>
<evidence type="ECO:0000256" key="1">
    <source>
        <dbReference type="ARBA" id="ARBA00001862"/>
    </source>
</evidence>
<dbReference type="SUPFAM" id="SSF56784">
    <property type="entry name" value="HAD-like"/>
    <property type="match status" value="1"/>
</dbReference>
<protein>
    <recommendedName>
        <fullName evidence="7">N-acylneuraminate cytidylyltransferase</fullName>
        <ecNumber evidence="7">2.7.7.43</ecNumber>
    </recommendedName>
</protein>
<dbReference type="InterPro" id="IPR023214">
    <property type="entry name" value="HAD_sf"/>
</dbReference>
<keyword evidence="11" id="KW-0548">Nucleotidyltransferase</keyword>
<dbReference type="InterPro" id="IPR036412">
    <property type="entry name" value="HAD-like_sf"/>
</dbReference>
<dbReference type="PANTHER" id="PTHR21485">
    <property type="entry name" value="HAD SUPERFAMILY MEMBERS CMAS AND KDSC"/>
    <property type="match status" value="1"/>
</dbReference>
<evidence type="ECO:0000256" key="2">
    <source>
        <dbReference type="ARBA" id="ARBA00001946"/>
    </source>
</evidence>
<reference evidence="11" key="1">
    <citation type="submission" date="2022-01" db="EMBL/GenBank/DDBJ databases">
        <authorList>
            <person name="Jo J.-H."/>
            <person name="Im W.-T."/>
        </authorList>
    </citation>
    <scope>NUCLEOTIDE SEQUENCE</scope>
    <source>
        <strain evidence="11">I2-34</strain>
    </source>
</reference>
<keyword evidence="9" id="KW-0378">Hydrolase</keyword>
<dbReference type="EMBL" id="JAKLTQ010000004">
    <property type="protein sequence ID" value="MCG2621796.1"/>
    <property type="molecule type" value="Genomic_DNA"/>
</dbReference>
<dbReference type="Pfam" id="PF02348">
    <property type="entry name" value="CTP_transf_3"/>
    <property type="match status" value="1"/>
</dbReference>
<dbReference type="GO" id="GO:0016779">
    <property type="term" value="F:nucleotidyltransferase activity"/>
    <property type="evidence" value="ECO:0007669"/>
    <property type="project" value="UniProtKB-KW"/>
</dbReference>
<evidence type="ECO:0000256" key="6">
    <source>
        <dbReference type="ARBA" id="ARBA00011881"/>
    </source>
</evidence>
<comment type="catalytic activity">
    <reaction evidence="1">
        <text>an N-acylneuraminate + CTP = a CMP-N-acyl-beta-neuraminate + diphosphate</text>
        <dbReference type="Rhea" id="RHEA:11344"/>
        <dbReference type="ChEBI" id="CHEBI:33019"/>
        <dbReference type="ChEBI" id="CHEBI:37563"/>
        <dbReference type="ChEBI" id="CHEBI:60073"/>
        <dbReference type="ChEBI" id="CHEBI:68671"/>
        <dbReference type="EC" id="2.7.7.43"/>
    </reaction>
</comment>
<evidence type="ECO:0000256" key="5">
    <source>
        <dbReference type="ARBA" id="ARBA00010726"/>
    </source>
</evidence>
<organism evidence="11 12">
    <name type="scientific">Arthrobacter hankyongi</name>
    <dbReference type="NCBI Taxonomy" id="2904801"/>
    <lineage>
        <taxon>Bacteria</taxon>
        <taxon>Bacillati</taxon>
        <taxon>Actinomycetota</taxon>
        <taxon>Actinomycetes</taxon>
        <taxon>Micrococcales</taxon>
        <taxon>Micrococcaceae</taxon>
        <taxon>Arthrobacter</taxon>
    </lineage>
</organism>
<dbReference type="Gene3D" id="3.40.50.1000">
    <property type="entry name" value="HAD superfamily/HAD-like"/>
    <property type="match status" value="1"/>
</dbReference>
<gene>
    <name evidence="11" type="ORF">LVY72_07680</name>
</gene>
<dbReference type="Proteomes" id="UP001165368">
    <property type="component" value="Unassembled WGS sequence"/>
</dbReference>
<dbReference type="EC" id="2.7.7.43" evidence="7"/>
<evidence type="ECO:0000256" key="10">
    <source>
        <dbReference type="ARBA" id="ARBA00022842"/>
    </source>
</evidence>
<dbReference type="CDD" id="cd02513">
    <property type="entry name" value="CMP-NeuAc_Synthase"/>
    <property type="match status" value="1"/>
</dbReference>
<evidence type="ECO:0000313" key="12">
    <source>
        <dbReference type="Proteomes" id="UP001165368"/>
    </source>
</evidence>
<comment type="similarity">
    <text evidence="4">Belongs to the KdsC family.</text>
</comment>
<dbReference type="RefSeq" id="WP_237819379.1">
    <property type="nucleotide sequence ID" value="NZ_JAKLTQ010000004.1"/>
</dbReference>
<proteinExistence type="inferred from homology"/>
<dbReference type="Pfam" id="PF08282">
    <property type="entry name" value="Hydrolase_3"/>
    <property type="match status" value="1"/>
</dbReference>
<evidence type="ECO:0000256" key="8">
    <source>
        <dbReference type="ARBA" id="ARBA00022723"/>
    </source>
</evidence>
<comment type="similarity">
    <text evidence="5">Belongs to the CMP-NeuNAc synthase family.</text>
</comment>
<name>A0ABS9L532_9MICC</name>
<dbReference type="SFLD" id="SFLDG01136">
    <property type="entry name" value="C1.6:_Phosphoserine_Phosphatas"/>
    <property type="match status" value="1"/>
</dbReference>
<keyword evidence="10" id="KW-0460">Magnesium</keyword>
<evidence type="ECO:0000256" key="4">
    <source>
        <dbReference type="ARBA" id="ARBA00005893"/>
    </source>
</evidence>
<dbReference type="Gene3D" id="3.90.550.10">
    <property type="entry name" value="Spore Coat Polysaccharide Biosynthesis Protein SpsA, Chain A"/>
    <property type="match status" value="1"/>
</dbReference>
<comment type="cofactor">
    <cofactor evidence="2">
        <name>Mg(2+)</name>
        <dbReference type="ChEBI" id="CHEBI:18420"/>
    </cofactor>
</comment>
<keyword evidence="12" id="KW-1185">Reference proteome</keyword>
<dbReference type="InterPro" id="IPR050793">
    <property type="entry name" value="CMP-NeuNAc_synthase"/>
</dbReference>
<accession>A0ABS9L532</accession>
<comment type="caution">
    <text evidence="11">The sequence shown here is derived from an EMBL/GenBank/DDBJ whole genome shotgun (WGS) entry which is preliminary data.</text>
</comment>
<evidence type="ECO:0000256" key="9">
    <source>
        <dbReference type="ARBA" id="ARBA00022801"/>
    </source>
</evidence>
<dbReference type="SUPFAM" id="SSF53448">
    <property type="entry name" value="Nucleotide-diphospho-sugar transferases"/>
    <property type="match status" value="1"/>
</dbReference>
<dbReference type="SFLD" id="SFLDS00003">
    <property type="entry name" value="Haloacid_Dehalogenase"/>
    <property type="match status" value="1"/>
</dbReference>